<organism evidence="2 3">
    <name type="scientific">Glossina pallidipes</name>
    <name type="common">Tsetse fly</name>
    <dbReference type="NCBI Taxonomy" id="7398"/>
    <lineage>
        <taxon>Eukaryota</taxon>
        <taxon>Metazoa</taxon>
        <taxon>Ecdysozoa</taxon>
        <taxon>Arthropoda</taxon>
        <taxon>Hexapoda</taxon>
        <taxon>Insecta</taxon>
        <taxon>Pterygota</taxon>
        <taxon>Neoptera</taxon>
        <taxon>Endopterygota</taxon>
        <taxon>Diptera</taxon>
        <taxon>Brachycera</taxon>
        <taxon>Muscomorpha</taxon>
        <taxon>Hippoboscoidea</taxon>
        <taxon>Glossinidae</taxon>
        <taxon>Glossina</taxon>
    </lineage>
</organism>
<evidence type="ECO:0000313" key="3">
    <source>
        <dbReference type="Proteomes" id="UP000092445"/>
    </source>
</evidence>
<feature type="region of interest" description="Disordered" evidence="1">
    <location>
        <begin position="31"/>
        <end position="69"/>
    </location>
</feature>
<dbReference type="VEuPathDB" id="VectorBase:GPAI018689"/>
<protein>
    <submittedName>
        <fullName evidence="2">Uncharacterized protein</fullName>
    </submittedName>
</protein>
<dbReference type="Proteomes" id="UP000092445">
    <property type="component" value="Unassembled WGS sequence"/>
</dbReference>
<sequence length="108" mass="12382">MKTNSRQSSSPTAKQAGKLAAIHIENTTSTKYHHYGANGNADDDDDDDDDNDYNDDDNNNDDIVDDDNRNYYDGLIFCLRTEILCWLMPILRLHNDRSSFRFSGYVII</sequence>
<feature type="region of interest" description="Disordered" evidence="1">
    <location>
        <begin position="1"/>
        <end position="20"/>
    </location>
</feature>
<reference evidence="3" key="1">
    <citation type="submission" date="2014-03" db="EMBL/GenBank/DDBJ databases">
        <authorList>
            <person name="Aksoy S."/>
            <person name="Warren W."/>
            <person name="Wilson R.K."/>
        </authorList>
    </citation>
    <scope>NUCLEOTIDE SEQUENCE [LARGE SCALE GENOMIC DNA]</scope>
    <source>
        <strain evidence="3">IAEA</strain>
    </source>
</reference>
<name>A0A1A9ZLW2_GLOPL</name>
<keyword evidence="3" id="KW-1185">Reference proteome</keyword>
<evidence type="ECO:0000256" key="1">
    <source>
        <dbReference type="SAM" id="MobiDB-lite"/>
    </source>
</evidence>
<dbReference type="AlphaFoldDB" id="A0A1A9ZLW2"/>
<dbReference type="EnsemblMetazoa" id="GPAI018689-RA">
    <property type="protein sequence ID" value="GPAI018689-PA"/>
    <property type="gene ID" value="GPAI018689"/>
</dbReference>
<feature type="compositionally biased region" description="Polar residues" evidence="1">
    <location>
        <begin position="1"/>
        <end position="13"/>
    </location>
</feature>
<evidence type="ECO:0000313" key="2">
    <source>
        <dbReference type="EnsemblMetazoa" id="GPAI018689-PA"/>
    </source>
</evidence>
<proteinExistence type="predicted"/>
<reference evidence="2" key="2">
    <citation type="submission" date="2020-05" db="UniProtKB">
        <authorList>
            <consortium name="EnsemblMetazoa"/>
        </authorList>
    </citation>
    <scope>IDENTIFICATION</scope>
    <source>
        <strain evidence="2">IAEA</strain>
    </source>
</reference>
<feature type="compositionally biased region" description="Acidic residues" evidence="1">
    <location>
        <begin position="41"/>
        <end position="65"/>
    </location>
</feature>
<accession>A0A1A9ZLW2</accession>